<evidence type="ECO:0000259" key="2">
    <source>
        <dbReference type="Pfam" id="PF13193"/>
    </source>
</evidence>
<evidence type="ECO:0000313" key="4">
    <source>
        <dbReference type="Proteomes" id="UP000487350"/>
    </source>
</evidence>
<comment type="caution">
    <text evidence="3">The sequence shown here is derived from an EMBL/GenBank/DDBJ whole genome shotgun (WGS) entry which is preliminary data.</text>
</comment>
<evidence type="ECO:0000313" key="3">
    <source>
        <dbReference type="EMBL" id="MRD49701.1"/>
    </source>
</evidence>
<dbReference type="InterPro" id="IPR042099">
    <property type="entry name" value="ANL_N_sf"/>
</dbReference>
<reference evidence="3 4" key="1">
    <citation type="submission" date="2019-11" db="EMBL/GenBank/DDBJ databases">
        <title>Caenimonas koreensis gen. nov., sp. nov., isolated from activated sludge.</title>
        <authorList>
            <person name="Seung H.R."/>
        </authorList>
    </citation>
    <scope>NUCLEOTIDE SEQUENCE [LARGE SCALE GENOMIC DNA]</scope>
    <source>
        <strain evidence="3 4">EMB320</strain>
    </source>
</reference>
<proteinExistence type="predicted"/>
<dbReference type="PANTHER" id="PTHR24096:SF267">
    <property type="entry name" value="MALONATE--COA LIGASE ACSF3, MITOCHONDRIAL"/>
    <property type="match status" value="1"/>
</dbReference>
<feature type="domain" description="AMP-dependent synthetase/ligase" evidence="1">
    <location>
        <begin position="11"/>
        <end position="367"/>
    </location>
</feature>
<protein>
    <submittedName>
        <fullName evidence="3">AMP-binding protein</fullName>
    </submittedName>
</protein>
<dbReference type="PANTHER" id="PTHR24096">
    <property type="entry name" value="LONG-CHAIN-FATTY-ACID--COA LIGASE"/>
    <property type="match status" value="1"/>
</dbReference>
<dbReference type="InterPro" id="IPR025110">
    <property type="entry name" value="AMP-bd_C"/>
</dbReference>
<dbReference type="EMBL" id="WJBU01000030">
    <property type="protein sequence ID" value="MRD49701.1"/>
    <property type="molecule type" value="Genomic_DNA"/>
</dbReference>
<sequence>MNIAEPIYRVAIQSPDACAVVELGAGGPERRLSYDELAAKVNAVAAALLRLGLRRGDRVAMLMRNSPEYVQVFFGCAAAGVVAVPMSVRLLEAEHTHFVRDAEAALLIGDDDLLASRPALCALPGLVRVARSELERWAPDAPRVEPVAVEPQELFSLMYTSGTTGSPKGVMLSHRSWREAAEYVKEYLDYRDGERTLHVAALTHGAGFLMLPTFDVGGTNYVAAKFDARETLNWLGRHEITNFFLVPSMIRMLLNEHRGEKFQSLRSLYYAGSPIDQATLTAALGAFSPGVLVQSFAQMESPMFLTVMDRESHARIASGKQPGLIRSAGKACRGVSLRIVDDSGLDVPPGQLGEICARAPQMMEGYWRRADATASTLVDGWLHTGDIGHLDQDGNLFVVDRKKDMIISGGSNVYAREVEDVLASIAGVAEAAVVGLPDPVWGEAVTAFLVPSGAQRPTTAEIAERCTRELADYRRPKTYHWVETLPRNAYGKVLKRELRERALQGASK</sequence>
<dbReference type="GO" id="GO:0016405">
    <property type="term" value="F:CoA-ligase activity"/>
    <property type="evidence" value="ECO:0007669"/>
    <property type="project" value="TreeGrafter"/>
</dbReference>
<dbReference type="Gene3D" id="3.40.50.12780">
    <property type="entry name" value="N-terminal domain of ligase-like"/>
    <property type="match status" value="1"/>
</dbReference>
<dbReference type="OrthoDB" id="9766486at2"/>
<name>A0A844BGY1_9BURK</name>
<dbReference type="RefSeq" id="WP_153586994.1">
    <property type="nucleotide sequence ID" value="NZ_WJBU01000030.1"/>
</dbReference>
<dbReference type="AlphaFoldDB" id="A0A844BGY1"/>
<gene>
    <name evidence="3" type="ORF">GHT07_20730</name>
</gene>
<keyword evidence="4" id="KW-1185">Reference proteome</keyword>
<dbReference type="Gene3D" id="3.30.300.30">
    <property type="match status" value="1"/>
</dbReference>
<feature type="domain" description="AMP-binding enzyme C-terminal" evidence="2">
    <location>
        <begin position="417"/>
        <end position="492"/>
    </location>
</feature>
<organism evidence="3 4">
    <name type="scientific">Caenimonas koreensis DSM 17982</name>
    <dbReference type="NCBI Taxonomy" id="1121255"/>
    <lineage>
        <taxon>Bacteria</taxon>
        <taxon>Pseudomonadati</taxon>
        <taxon>Pseudomonadota</taxon>
        <taxon>Betaproteobacteria</taxon>
        <taxon>Burkholderiales</taxon>
        <taxon>Comamonadaceae</taxon>
        <taxon>Caenimonas</taxon>
    </lineage>
</organism>
<dbReference type="SUPFAM" id="SSF56801">
    <property type="entry name" value="Acetyl-CoA synthetase-like"/>
    <property type="match status" value="1"/>
</dbReference>
<dbReference type="InterPro" id="IPR045851">
    <property type="entry name" value="AMP-bd_C_sf"/>
</dbReference>
<dbReference type="Pfam" id="PF13193">
    <property type="entry name" value="AMP-binding_C"/>
    <property type="match status" value="1"/>
</dbReference>
<evidence type="ECO:0000259" key="1">
    <source>
        <dbReference type="Pfam" id="PF00501"/>
    </source>
</evidence>
<accession>A0A844BGY1</accession>
<dbReference type="Proteomes" id="UP000487350">
    <property type="component" value="Unassembled WGS sequence"/>
</dbReference>
<dbReference type="Pfam" id="PF00501">
    <property type="entry name" value="AMP-binding"/>
    <property type="match status" value="1"/>
</dbReference>
<dbReference type="InterPro" id="IPR020845">
    <property type="entry name" value="AMP-binding_CS"/>
</dbReference>
<dbReference type="PROSITE" id="PS00455">
    <property type="entry name" value="AMP_BINDING"/>
    <property type="match status" value="1"/>
</dbReference>
<dbReference type="InterPro" id="IPR000873">
    <property type="entry name" value="AMP-dep_synth/lig_dom"/>
</dbReference>